<dbReference type="EMBL" id="CP012264">
    <property type="protein sequence ID" value="ALB64377.1"/>
    <property type="molecule type" value="Genomic_DNA"/>
</dbReference>
<name>K8A0Z6_9ENTR</name>
<dbReference type="RefSeq" id="WP_007671925.1">
    <property type="nucleotide sequence ID" value="NZ_CAKW01000068.1"/>
</dbReference>
<dbReference type="eggNOG" id="ENOG50335JD">
    <property type="taxonomic scope" value="Bacteria"/>
</dbReference>
<dbReference type="AlphaFoldDB" id="K8A0Z6"/>
<dbReference type="STRING" id="1073999.AFK62_18535"/>
<dbReference type="PATRIC" id="fig|1073999.7.peg.3873"/>
<reference evidence="4" key="2">
    <citation type="submission" date="2015-07" db="EMBL/GenBank/DDBJ databases">
        <authorList>
            <person name="Moine D."/>
            <person name="Kassam M."/>
        </authorList>
    </citation>
    <scope>NUCLEOTIDE SEQUENCE [LARGE SCALE GENOMIC DNA]</scope>
    <source>
        <strain evidence="4">LMG 26250</strain>
    </source>
</reference>
<reference evidence="1 4" key="4">
    <citation type="journal article" date="2016" name="Genome Announc.">
        <title>Fully Closed Genome Sequences of Five Type Strains of the Genus Cronobacter and One Cronobacter sakazakii Strain.</title>
        <authorList>
            <person name="Moine D."/>
            <person name="Kassam M."/>
            <person name="Baert L."/>
            <person name="Tang Y."/>
            <person name="Barretto C."/>
            <person name="Ngom Bru C."/>
            <person name="Klijn A."/>
            <person name="Descombes P."/>
        </authorList>
    </citation>
    <scope>NUCLEOTIDE SEQUENCE [LARGE SCALE GENOMIC DNA]</scope>
    <source>
        <strain evidence="1 4">LMG 26250</strain>
    </source>
</reference>
<protein>
    <recommendedName>
        <fullName evidence="5">DUF2531 family protein</fullName>
    </recommendedName>
</protein>
<dbReference type="KEGG" id="ccon:AFK62_18535"/>
<evidence type="ECO:0008006" key="5">
    <source>
        <dbReference type="Google" id="ProtNLM"/>
    </source>
</evidence>
<evidence type="ECO:0000313" key="3">
    <source>
        <dbReference type="Proteomes" id="UP000009340"/>
    </source>
</evidence>
<evidence type="ECO:0000313" key="4">
    <source>
        <dbReference type="Proteomes" id="UP000067320"/>
    </source>
</evidence>
<reference evidence="2" key="1">
    <citation type="submission" date="2012-07" db="EMBL/GenBank/DDBJ databases">
        <authorList>
            <person name="Cummings C."/>
        </authorList>
    </citation>
    <scope>NUCLEOTIDE SEQUENCE</scope>
    <source>
        <strain evidence="2">1330</strain>
    </source>
</reference>
<gene>
    <name evidence="1" type="ORF">AFK62_18535</name>
    <name evidence="2" type="ORF">BN137_1923</name>
</gene>
<organism evidence="2 3">
    <name type="scientific">Cronobacter condimenti 1330</name>
    <dbReference type="NCBI Taxonomy" id="1073999"/>
    <lineage>
        <taxon>Bacteria</taxon>
        <taxon>Pseudomonadati</taxon>
        <taxon>Pseudomonadota</taxon>
        <taxon>Gammaproteobacteria</taxon>
        <taxon>Enterobacterales</taxon>
        <taxon>Enterobacteriaceae</taxon>
        <taxon>Cronobacter</taxon>
    </lineage>
</organism>
<dbReference type="InterPro" id="IPR019684">
    <property type="entry name" value="HofP"/>
</dbReference>
<dbReference type="Proteomes" id="UP000009340">
    <property type="component" value="Unassembled WGS sequence"/>
</dbReference>
<dbReference type="EMBL" id="CAKW01000068">
    <property type="protein sequence ID" value="CCJ72555.1"/>
    <property type="molecule type" value="Genomic_DNA"/>
</dbReference>
<dbReference type="Pfam" id="PF10748">
    <property type="entry name" value="HofP"/>
    <property type="match status" value="1"/>
</dbReference>
<dbReference type="Proteomes" id="UP000067320">
    <property type="component" value="Chromosome"/>
</dbReference>
<proteinExistence type="predicted"/>
<dbReference type="OrthoDB" id="6562856at2"/>
<keyword evidence="4" id="KW-1185">Reference proteome</keyword>
<sequence>MKSSVLGGVLFLVCLPTWSGRDPFAPPQARCQLHQADLWRYGGSVKQGESIRVLLQKPEKTWLRVSPGAMLATGWQVIRADTTTVTLKNGEGCRPSVLVWTLKDRQHDKDIPSFIITRHDSRTRGTAESQHVAGGG</sequence>
<evidence type="ECO:0000313" key="1">
    <source>
        <dbReference type="EMBL" id="ALB64377.1"/>
    </source>
</evidence>
<evidence type="ECO:0000313" key="2">
    <source>
        <dbReference type="EMBL" id="CCJ72555.1"/>
    </source>
</evidence>
<reference evidence="4" key="3">
    <citation type="submission" date="2015-09" db="EMBL/GenBank/DDBJ databases">
        <title>Cronobacter genome sequencing and assembly.</title>
        <authorList>
            <person name="Descombes P."/>
            <person name="Baert L."/>
            <person name="Ngom-Bru C."/>
            <person name="Barretto C."/>
        </authorList>
    </citation>
    <scope>NUCLEOTIDE SEQUENCE [LARGE SCALE GENOMIC DNA]</scope>
    <source>
        <strain evidence="4">LMG 26250</strain>
    </source>
</reference>
<accession>K8A0Z6</accession>